<dbReference type="eggNOG" id="ENOG50343W5">
    <property type="taxonomic scope" value="Bacteria"/>
</dbReference>
<dbReference type="RefSeq" id="WP_012853213.1">
    <property type="nucleotide sequence ID" value="NC_013510.1"/>
</dbReference>
<keyword evidence="3" id="KW-1185">Reference proteome</keyword>
<evidence type="ECO:0000256" key="1">
    <source>
        <dbReference type="SAM" id="MobiDB-lite"/>
    </source>
</evidence>
<proteinExistence type="predicted"/>
<dbReference type="HOGENOM" id="CLU_130432_0_0_11"/>
<dbReference type="PROSITE" id="PS51257">
    <property type="entry name" value="PROKAR_LIPOPROTEIN"/>
    <property type="match status" value="1"/>
</dbReference>
<name>D1A725_THECD</name>
<organism evidence="2 3">
    <name type="scientific">Thermomonospora curvata (strain ATCC 19995 / DSM 43183 / JCM 3096 / KCTC 9072 / NBRC 15933 / NCIMB 10081 / Henssen B9)</name>
    <dbReference type="NCBI Taxonomy" id="471852"/>
    <lineage>
        <taxon>Bacteria</taxon>
        <taxon>Bacillati</taxon>
        <taxon>Actinomycetota</taxon>
        <taxon>Actinomycetes</taxon>
        <taxon>Streptosporangiales</taxon>
        <taxon>Thermomonosporaceae</taxon>
        <taxon>Thermomonospora</taxon>
    </lineage>
</organism>
<feature type="compositionally biased region" description="Gly residues" evidence="1">
    <location>
        <begin position="150"/>
        <end position="160"/>
    </location>
</feature>
<reference evidence="2 3" key="1">
    <citation type="journal article" date="2011" name="Stand. Genomic Sci.">
        <title>Complete genome sequence of Thermomonospora curvata type strain (B9).</title>
        <authorList>
            <person name="Chertkov O."/>
            <person name="Sikorski J."/>
            <person name="Nolan M."/>
            <person name="Lapidus A."/>
            <person name="Lucas S."/>
            <person name="Del Rio T.G."/>
            <person name="Tice H."/>
            <person name="Cheng J.F."/>
            <person name="Goodwin L."/>
            <person name="Pitluck S."/>
            <person name="Liolios K."/>
            <person name="Ivanova N."/>
            <person name="Mavromatis K."/>
            <person name="Mikhailova N."/>
            <person name="Ovchinnikova G."/>
            <person name="Pati A."/>
            <person name="Chen A."/>
            <person name="Palaniappan K."/>
            <person name="Djao O.D."/>
            <person name="Land M."/>
            <person name="Hauser L."/>
            <person name="Chang Y.J."/>
            <person name="Jeffries C.D."/>
            <person name="Brettin T."/>
            <person name="Han C."/>
            <person name="Detter J.C."/>
            <person name="Rohde M."/>
            <person name="Goker M."/>
            <person name="Woyke T."/>
            <person name="Bristow J."/>
            <person name="Eisen J.A."/>
            <person name="Markowitz V."/>
            <person name="Hugenholtz P."/>
            <person name="Klenk H.P."/>
            <person name="Kyrpides N.C."/>
        </authorList>
    </citation>
    <scope>NUCLEOTIDE SEQUENCE [LARGE SCALE GENOMIC DNA]</scope>
    <source>
        <strain evidence="3">ATCC 19995 / DSM 43183 / JCM 3096 / KCTC 9072 / NBRC 15933 / NCIMB 10081 / Henssen B9</strain>
    </source>
</reference>
<sequence>MRRPHLFFPRPRTGPAPFAALGAACAAALLLGGCSDGGGRAAGAAGRGDPPAVLVAGLEDLAAKSGCKLQNRTEAEELQQGACKSGQNRYTLLTFATDEGQAEWLKEAKPWGGTYLVGLRWVVVGTEPTLQTLRQELGGQIQKGEDHGHGSGGHAGHTPG</sequence>
<dbReference type="Proteomes" id="UP000001918">
    <property type="component" value="Chromosome"/>
</dbReference>
<feature type="region of interest" description="Disordered" evidence="1">
    <location>
        <begin position="141"/>
        <end position="160"/>
    </location>
</feature>
<dbReference type="EMBL" id="CP001738">
    <property type="protein sequence ID" value="ACY98429.1"/>
    <property type="molecule type" value="Genomic_DNA"/>
</dbReference>
<dbReference type="AlphaFoldDB" id="D1A725"/>
<gene>
    <name evidence="2" type="ordered locus">Tcur_2884</name>
</gene>
<dbReference type="OrthoDB" id="5114877at2"/>
<evidence type="ECO:0000313" key="3">
    <source>
        <dbReference type="Proteomes" id="UP000001918"/>
    </source>
</evidence>
<evidence type="ECO:0008006" key="4">
    <source>
        <dbReference type="Google" id="ProtNLM"/>
    </source>
</evidence>
<protein>
    <recommendedName>
        <fullName evidence="4">Lipoprotein</fullName>
    </recommendedName>
</protein>
<evidence type="ECO:0000313" key="2">
    <source>
        <dbReference type="EMBL" id="ACY98429.1"/>
    </source>
</evidence>
<accession>D1A725</accession>
<dbReference type="KEGG" id="tcu:Tcur_2884"/>
<dbReference type="STRING" id="471852.Tcur_2884"/>